<dbReference type="GO" id="GO:0005886">
    <property type="term" value="C:plasma membrane"/>
    <property type="evidence" value="ECO:0007669"/>
    <property type="project" value="TreeGrafter"/>
</dbReference>
<evidence type="ECO:0000256" key="1">
    <source>
        <dbReference type="ARBA" id="ARBA00004141"/>
    </source>
</evidence>
<keyword evidence="7" id="KW-0807">Transducer</keyword>
<dbReference type="Proteomes" id="UP001152320">
    <property type="component" value="Chromosome 22"/>
</dbReference>
<comment type="caution">
    <text evidence="10">The sequence shown here is derived from an EMBL/GenBank/DDBJ whole genome shotgun (WGS) entry which is preliminary data.</text>
</comment>
<feature type="transmembrane region" description="Helical" evidence="8">
    <location>
        <begin position="103"/>
        <end position="121"/>
    </location>
</feature>
<gene>
    <name evidence="10" type="ORF">HOLleu_40356</name>
</gene>
<evidence type="ECO:0000256" key="4">
    <source>
        <dbReference type="ARBA" id="ARBA00023040"/>
    </source>
</evidence>
<evidence type="ECO:0000256" key="7">
    <source>
        <dbReference type="ARBA" id="ARBA00023224"/>
    </source>
</evidence>
<dbReference type="SUPFAM" id="SSF81321">
    <property type="entry name" value="Family A G protein-coupled receptor-like"/>
    <property type="match status" value="1"/>
</dbReference>
<feature type="domain" description="G-protein coupled receptors family 1 profile" evidence="9">
    <location>
        <begin position="42"/>
        <end position="308"/>
    </location>
</feature>
<evidence type="ECO:0000313" key="11">
    <source>
        <dbReference type="Proteomes" id="UP001152320"/>
    </source>
</evidence>
<evidence type="ECO:0000256" key="8">
    <source>
        <dbReference type="SAM" id="Phobius"/>
    </source>
</evidence>
<keyword evidence="4" id="KW-0297">G-protein coupled receptor</keyword>
<dbReference type="Pfam" id="PF00001">
    <property type="entry name" value="7tm_1"/>
    <property type="match status" value="1"/>
</dbReference>
<evidence type="ECO:0000256" key="3">
    <source>
        <dbReference type="ARBA" id="ARBA00022989"/>
    </source>
</evidence>
<keyword evidence="3 8" id="KW-1133">Transmembrane helix</keyword>
<feature type="transmembrane region" description="Helical" evidence="8">
    <location>
        <begin position="285"/>
        <end position="311"/>
    </location>
</feature>
<dbReference type="PANTHER" id="PTHR45695">
    <property type="entry name" value="LEUCOKININ RECEPTOR-RELATED"/>
    <property type="match status" value="1"/>
</dbReference>
<feature type="transmembrane region" description="Helical" evidence="8">
    <location>
        <begin position="200"/>
        <end position="220"/>
    </location>
</feature>
<reference evidence="10" key="1">
    <citation type="submission" date="2021-10" db="EMBL/GenBank/DDBJ databases">
        <title>Tropical sea cucumber genome reveals ecological adaptation and Cuvierian tubules defense mechanism.</title>
        <authorList>
            <person name="Chen T."/>
        </authorList>
    </citation>
    <scope>NUCLEOTIDE SEQUENCE</scope>
    <source>
        <strain evidence="10">Nanhai2018</strain>
        <tissue evidence="10">Muscle</tissue>
    </source>
</reference>
<protein>
    <recommendedName>
        <fullName evidence="9">G-protein coupled receptors family 1 profile domain-containing protein</fullName>
    </recommendedName>
</protein>
<dbReference type="CDD" id="cd00637">
    <property type="entry name" value="7tm_classA_rhodopsin-like"/>
    <property type="match status" value="1"/>
</dbReference>
<evidence type="ECO:0000259" key="9">
    <source>
        <dbReference type="PROSITE" id="PS50262"/>
    </source>
</evidence>
<feature type="transmembrane region" description="Helical" evidence="8">
    <location>
        <begin position="29"/>
        <end position="51"/>
    </location>
</feature>
<feature type="transmembrane region" description="Helical" evidence="8">
    <location>
        <begin position="63"/>
        <end position="83"/>
    </location>
</feature>
<keyword evidence="6" id="KW-0675">Receptor</keyword>
<sequence>MATKANTTTETILFDVSEFCELESYGSLAVFNMSFTLLGLVSGIFLILLICKNQALRGDNFLLLNNFLFSVIFLLTINGFVYTEEAINPCFYLGNFFCKIINFIKTTLTNSSTFFLVALAFQQMNRYRQKLVTVFNSTHNRFLITMCVIWFFAAIVSIPELVLAKVLVFDPDGILSVCDVFQESYDRGNTIKAKILFVEYLSPFLFLLIIVVVTGIYVYLVKSQYTTWGVTTGESLVARDVKYPTHFGLLVALTIVFILGYFPLYSFQLAHYLEGIAQTGKFNRFWLHMDLVSTFFVILPSSLTPLFIMMFSWVHRDVVKAVYSNLTVNIFEGQPDREQNENKG</sequence>
<keyword evidence="5 8" id="KW-0472">Membrane</keyword>
<organism evidence="10 11">
    <name type="scientific">Holothuria leucospilota</name>
    <name type="common">Black long sea cucumber</name>
    <name type="synonym">Mertensiothuria leucospilota</name>
    <dbReference type="NCBI Taxonomy" id="206669"/>
    <lineage>
        <taxon>Eukaryota</taxon>
        <taxon>Metazoa</taxon>
        <taxon>Echinodermata</taxon>
        <taxon>Eleutherozoa</taxon>
        <taxon>Echinozoa</taxon>
        <taxon>Holothuroidea</taxon>
        <taxon>Aspidochirotacea</taxon>
        <taxon>Aspidochirotida</taxon>
        <taxon>Holothuriidae</taxon>
        <taxon>Holothuria</taxon>
    </lineage>
</organism>
<dbReference type="InterPro" id="IPR000276">
    <property type="entry name" value="GPCR_Rhodpsn"/>
</dbReference>
<dbReference type="Gene3D" id="1.20.1070.10">
    <property type="entry name" value="Rhodopsin 7-helix transmembrane proteins"/>
    <property type="match status" value="1"/>
</dbReference>
<dbReference type="PANTHER" id="PTHR45695:SF15">
    <property type="entry name" value="OPSIN RH2"/>
    <property type="match status" value="1"/>
</dbReference>
<dbReference type="AlphaFoldDB" id="A0A9Q0YI55"/>
<proteinExistence type="predicted"/>
<keyword evidence="2 8" id="KW-0812">Transmembrane</keyword>
<comment type="subcellular location">
    <subcellularLocation>
        <location evidence="1">Membrane</location>
        <topology evidence="1">Multi-pass membrane protein</topology>
    </subcellularLocation>
</comment>
<dbReference type="OrthoDB" id="6435638at2759"/>
<dbReference type="EMBL" id="JAIZAY010000022">
    <property type="protein sequence ID" value="KAJ8020697.1"/>
    <property type="molecule type" value="Genomic_DNA"/>
</dbReference>
<dbReference type="PROSITE" id="PS50262">
    <property type="entry name" value="G_PROTEIN_RECEP_F1_2"/>
    <property type="match status" value="1"/>
</dbReference>
<evidence type="ECO:0000256" key="2">
    <source>
        <dbReference type="ARBA" id="ARBA00022692"/>
    </source>
</evidence>
<evidence type="ECO:0000256" key="6">
    <source>
        <dbReference type="ARBA" id="ARBA00023170"/>
    </source>
</evidence>
<dbReference type="InterPro" id="IPR017452">
    <property type="entry name" value="GPCR_Rhodpsn_7TM"/>
</dbReference>
<accession>A0A9Q0YI55</accession>
<feature type="transmembrane region" description="Helical" evidence="8">
    <location>
        <begin position="142"/>
        <end position="162"/>
    </location>
</feature>
<keyword evidence="11" id="KW-1185">Reference proteome</keyword>
<feature type="transmembrane region" description="Helical" evidence="8">
    <location>
        <begin position="247"/>
        <end position="265"/>
    </location>
</feature>
<dbReference type="GO" id="GO:0004930">
    <property type="term" value="F:G protein-coupled receptor activity"/>
    <property type="evidence" value="ECO:0007669"/>
    <property type="project" value="UniProtKB-KW"/>
</dbReference>
<name>A0A9Q0YI55_HOLLE</name>
<evidence type="ECO:0000313" key="10">
    <source>
        <dbReference type="EMBL" id="KAJ8020697.1"/>
    </source>
</evidence>
<evidence type="ECO:0000256" key="5">
    <source>
        <dbReference type="ARBA" id="ARBA00023136"/>
    </source>
</evidence>